<dbReference type="EMBL" id="JARGEQ010000093">
    <property type="protein sequence ID" value="MDF1586807.1"/>
    <property type="molecule type" value="Genomic_DNA"/>
</dbReference>
<organism evidence="1 2">
    <name type="scientific">Marinimicrococcus flavescens</name>
    <dbReference type="NCBI Taxonomy" id="3031815"/>
    <lineage>
        <taxon>Bacteria</taxon>
        <taxon>Pseudomonadati</taxon>
        <taxon>Pseudomonadota</taxon>
        <taxon>Alphaproteobacteria</taxon>
        <taxon>Geminicoccales</taxon>
        <taxon>Geminicoccaceae</taxon>
        <taxon>Marinimicrococcus</taxon>
    </lineage>
</organism>
<accession>A0AAP4D5A2</accession>
<evidence type="ECO:0000313" key="1">
    <source>
        <dbReference type="EMBL" id="MDF1586807.1"/>
    </source>
</evidence>
<name>A0AAP4D5A2_9PROT</name>
<evidence type="ECO:0000313" key="2">
    <source>
        <dbReference type="Proteomes" id="UP001301140"/>
    </source>
</evidence>
<comment type="caution">
    <text evidence="1">The sequence shown here is derived from an EMBL/GenBank/DDBJ whole genome shotgun (WGS) entry which is preliminary data.</text>
</comment>
<feature type="non-terminal residue" evidence="1">
    <location>
        <position position="1"/>
    </location>
</feature>
<dbReference type="AlphaFoldDB" id="A0AAP4D5A2"/>
<sequence>ALTAAAIGNTLSGTGAGNIADIDLEQLNIEGDVGDGFDGQGAVIILEEVGIGGLESTLSAAAIGNSASLTAGTIGTSDDFDTVFQGNYGNQVALIDINEIAVLPTETGAIFDATAAALGNSLTLDAETGDLFVDDLSQINVGDENFDGYEIYGYSVLEFGQYAHIDIFEINDFDAPATPVGVDAPTFETFDSTLVAAAIGNSASLNAGGGILLDTIVQQNGALQEADLELDDVYGLGNLTATAVAIGNSLSITAGGDIAFDKIDGGITQVNDPDYDTAQDVDFDLDDLGVDGDLALTAAAIGNSLSITADGGFELGVENTIEQLNHSAQDSEIELKEMAGVGDLSATVVAIGNSLSITSGGDFSFGTDGVISQLNDNEYGQDAEIELEDELNGSGAVDFTIAAIGNSLSIDAAGTLSGIDGGIVQLNQGEYGQDAEIELDDFDGMGDFASLDATVVAIGNSLSLSAGSFGGTGMLTIAQNNLAPQLVSIELADSGLGALSATTAAIGNSASVTIK</sequence>
<dbReference type="Proteomes" id="UP001301140">
    <property type="component" value="Unassembled WGS sequence"/>
</dbReference>
<gene>
    <name evidence="1" type="ORF">PZ740_10480</name>
</gene>
<proteinExistence type="predicted"/>
<keyword evidence="2" id="KW-1185">Reference proteome</keyword>
<protein>
    <submittedName>
        <fullName evidence="1">Uncharacterized protein</fullName>
    </submittedName>
</protein>
<reference evidence="1 2" key="1">
    <citation type="submission" date="2023-03" db="EMBL/GenBank/DDBJ databases">
        <title>YIM 152171 draft genome.</title>
        <authorList>
            <person name="Yang Z."/>
        </authorList>
    </citation>
    <scope>NUCLEOTIDE SEQUENCE [LARGE SCALE GENOMIC DNA]</scope>
    <source>
        <strain evidence="1 2">YIM 152171</strain>
    </source>
</reference>